<evidence type="ECO:0000256" key="6">
    <source>
        <dbReference type="ARBA" id="ARBA00023136"/>
    </source>
</evidence>
<comment type="similarity">
    <text evidence="7">Belongs to the binding-protein-dependent transport system permease family.</text>
</comment>
<evidence type="ECO:0000256" key="1">
    <source>
        <dbReference type="ARBA" id="ARBA00004651"/>
    </source>
</evidence>
<dbReference type="SUPFAM" id="SSF161098">
    <property type="entry name" value="MetI-like"/>
    <property type="match status" value="1"/>
</dbReference>
<dbReference type="Proteomes" id="UP000195897">
    <property type="component" value="Unassembled WGS sequence"/>
</dbReference>
<keyword evidence="4 7" id="KW-0812">Transmembrane</keyword>
<keyword evidence="2 7" id="KW-0813">Transport</keyword>
<name>A0A1Y4LAG7_9FIRM</name>
<dbReference type="PROSITE" id="PS50928">
    <property type="entry name" value="ABC_TM1"/>
    <property type="match status" value="1"/>
</dbReference>
<dbReference type="CDD" id="cd06261">
    <property type="entry name" value="TM_PBP2"/>
    <property type="match status" value="1"/>
</dbReference>
<dbReference type="InterPro" id="IPR000515">
    <property type="entry name" value="MetI-like"/>
</dbReference>
<dbReference type="AlphaFoldDB" id="A0A1Y4LAG7"/>
<evidence type="ECO:0000256" key="5">
    <source>
        <dbReference type="ARBA" id="ARBA00022989"/>
    </source>
</evidence>
<dbReference type="PANTHER" id="PTHR30151:SF0">
    <property type="entry name" value="ABC TRANSPORTER PERMEASE PROTEIN MJ0413-RELATED"/>
    <property type="match status" value="1"/>
</dbReference>
<evidence type="ECO:0000256" key="4">
    <source>
        <dbReference type="ARBA" id="ARBA00022692"/>
    </source>
</evidence>
<keyword evidence="6 7" id="KW-0472">Membrane</keyword>
<dbReference type="Gene3D" id="1.10.3720.10">
    <property type="entry name" value="MetI-like"/>
    <property type="match status" value="1"/>
</dbReference>
<dbReference type="PANTHER" id="PTHR30151">
    <property type="entry name" value="ALKANE SULFONATE ABC TRANSPORTER-RELATED, MEMBRANE SUBUNIT"/>
    <property type="match status" value="1"/>
</dbReference>
<accession>A0A1Y4LAG7</accession>
<dbReference type="GO" id="GO:0005886">
    <property type="term" value="C:plasma membrane"/>
    <property type="evidence" value="ECO:0007669"/>
    <property type="project" value="UniProtKB-SubCell"/>
</dbReference>
<evidence type="ECO:0000256" key="3">
    <source>
        <dbReference type="ARBA" id="ARBA00022475"/>
    </source>
</evidence>
<feature type="domain" description="ABC transmembrane type-1" evidence="8">
    <location>
        <begin position="55"/>
        <end position="239"/>
    </location>
</feature>
<feature type="transmembrane region" description="Helical" evidence="7">
    <location>
        <begin position="221"/>
        <end position="240"/>
    </location>
</feature>
<organism evidence="9 10">
    <name type="scientific">Butyricicoccus pullicaecorum</name>
    <dbReference type="NCBI Taxonomy" id="501571"/>
    <lineage>
        <taxon>Bacteria</taxon>
        <taxon>Bacillati</taxon>
        <taxon>Bacillota</taxon>
        <taxon>Clostridia</taxon>
        <taxon>Eubacteriales</taxon>
        <taxon>Butyricicoccaceae</taxon>
        <taxon>Butyricicoccus</taxon>
    </lineage>
</organism>
<keyword evidence="3" id="KW-1003">Cell membrane</keyword>
<reference evidence="10" key="1">
    <citation type="submission" date="2017-04" db="EMBL/GenBank/DDBJ databases">
        <title>Function of individual gut microbiota members based on whole genome sequencing of pure cultures obtained from chicken caecum.</title>
        <authorList>
            <person name="Medvecky M."/>
            <person name="Cejkova D."/>
            <person name="Polansky O."/>
            <person name="Karasova D."/>
            <person name="Kubasova T."/>
            <person name="Cizek A."/>
            <person name="Rychlik I."/>
        </authorList>
    </citation>
    <scope>NUCLEOTIDE SEQUENCE [LARGE SCALE GENOMIC DNA]</scope>
    <source>
        <strain evidence="10">An180</strain>
    </source>
</reference>
<gene>
    <name evidence="9" type="ORF">B5F17_03735</name>
</gene>
<feature type="transmembrane region" description="Helical" evidence="7">
    <location>
        <begin position="66"/>
        <end position="87"/>
    </location>
</feature>
<evidence type="ECO:0000256" key="2">
    <source>
        <dbReference type="ARBA" id="ARBA00022448"/>
    </source>
</evidence>
<evidence type="ECO:0000313" key="9">
    <source>
        <dbReference type="EMBL" id="OUP53707.1"/>
    </source>
</evidence>
<proteinExistence type="inferred from homology"/>
<evidence type="ECO:0000256" key="7">
    <source>
        <dbReference type="RuleBase" id="RU363032"/>
    </source>
</evidence>
<keyword evidence="5 7" id="KW-1133">Transmembrane helix</keyword>
<evidence type="ECO:0000259" key="8">
    <source>
        <dbReference type="PROSITE" id="PS50928"/>
    </source>
</evidence>
<evidence type="ECO:0000313" key="10">
    <source>
        <dbReference type="Proteomes" id="UP000195897"/>
    </source>
</evidence>
<dbReference type="GO" id="GO:0055085">
    <property type="term" value="P:transmembrane transport"/>
    <property type="evidence" value="ECO:0007669"/>
    <property type="project" value="InterPro"/>
</dbReference>
<comment type="subcellular location">
    <subcellularLocation>
        <location evidence="1 7">Cell membrane</location>
        <topology evidence="1 7">Multi-pass membrane protein</topology>
    </subcellularLocation>
</comment>
<dbReference type="InterPro" id="IPR035906">
    <property type="entry name" value="MetI-like_sf"/>
</dbReference>
<protein>
    <recommendedName>
        <fullName evidence="8">ABC transmembrane type-1 domain-containing protein</fullName>
    </recommendedName>
</protein>
<dbReference type="Pfam" id="PF00528">
    <property type="entry name" value="BPD_transp_1"/>
    <property type="match status" value="1"/>
</dbReference>
<comment type="caution">
    <text evidence="9">The sequence shown here is derived from an EMBL/GenBank/DDBJ whole genome shotgun (WGS) entry which is preliminary data.</text>
</comment>
<sequence length="262" mass="29505">MMHSMARKHVLVRLTVILFWVTVWSVLAAYLPDVLFAGPIDTLRCLLRQIQTTTFWISILHSLCKITIGFVLAFLFGAMLAIAGYYIRPIGILLEPAIQIMKTVPVACFIVVALIWLSSAHISVLVAFFVVFPAVYINLRQGLQQVDRSLLEMAQVFRVPRRKKIKALYLPQVMPYLLSSCRLGVGMAWKAGIAGEIIGLPDLSIGDQLYLAKLYLNTDELFAWTIVIICISLLCEKIVVRILRSAETRWQGGLAWKSNLNK</sequence>
<dbReference type="EMBL" id="NFKK01000003">
    <property type="protein sequence ID" value="OUP53707.1"/>
    <property type="molecule type" value="Genomic_DNA"/>
</dbReference>